<proteinExistence type="predicted"/>
<dbReference type="EMBL" id="JAQIZT010000002">
    <property type="protein sequence ID" value="KAJ7006850.1"/>
    <property type="molecule type" value="Genomic_DNA"/>
</dbReference>
<comment type="caution">
    <text evidence="2">The sequence shown here is derived from an EMBL/GenBank/DDBJ whole genome shotgun (WGS) entry which is preliminary data.</text>
</comment>
<keyword evidence="3" id="KW-1185">Reference proteome</keyword>
<dbReference type="AlphaFoldDB" id="A0AAD6REC3"/>
<name>A0AAD6REC3_9ROSI</name>
<gene>
    <name evidence="2" type="ORF">NC653_006032</name>
</gene>
<protein>
    <submittedName>
        <fullName evidence="2">Uncharacterized protein</fullName>
    </submittedName>
</protein>
<accession>A0AAD6REC3</accession>
<feature type="region of interest" description="Disordered" evidence="1">
    <location>
        <begin position="94"/>
        <end position="113"/>
    </location>
</feature>
<evidence type="ECO:0000256" key="1">
    <source>
        <dbReference type="SAM" id="MobiDB-lite"/>
    </source>
</evidence>
<evidence type="ECO:0000313" key="3">
    <source>
        <dbReference type="Proteomes" id="UP001164929"/>
    </source>
</evidence>
<sequence>MSLLIEKHSRHSNQRSQGFIYGFWGLDEASWTSQQHERWRGRELILCMKQLNIPYIVFRNTRLLSIARKESERCRSEELCVGCDRHMCSDENLKTSKKGGGHPASPRVGKKKKKKKDYGRFDVIGLYKRGLLFNFSFFTEERFERICQVAYHEDGHVSLANGHVSLANEGFQCWALRVGGRDVHGVEEADYPFEHLSLRLPGTPTKFLVG</sequence>
<evidence type="ECO:0000313" key="2">
    <source>
        <dbReference type="EMBL" id="KAJ7006850.1"/>
    </source>
</evidence>
<reference evidence="2" key="1">
    <citation type="journal article" date="2023" name="Mol. Ecol. Resour.">
        <title>Chromosome-level genome assembly of a triploid poplar Populus alba 'Berolinensis'.</title>
        <authorList>
            <person name="Chen S."/>
            <person name="Yu Y."/>
            <person name="Wang X."/>
            <person name="Wang S."/>
            <person name="Zhang T."/>
            <person name="Zhou Y."/>
            <person name="He R."/>
            <person name="Meng N."/>
            <person name="Wang Y."/>
            <person name="Liu W."/>
            <person name="Liu Z."/>
            <person name="Liu J."/>
            <person name="Guo Q."/>
            <person name="Huang H."/>
            <person name="Sederoff R.R."/>
            <person name="Wang G."/>
            <person name="Qu G."/>
            <person name="Chen S."/>
        </authorList>
    </citation>
    <scope>NUCLEOTIDE SEQUENCE</scope>
    <source>
        <strain evidence="2">SC-2020</strain>
    </source>
</reference>
<organism evidence="2 3">
    <name type="scientific">Populus alba x Populus x berolinensis</name>
    <dbReference type="NCBI Taxonomy" id="444605"/>
    <lineage>
        <taxon>Eukaryota</taxon>
        <taxon>Viridiplantae</taxon>
        <taxon>Streptophyta</taxon>
        <taxon>Embryophyta</taxon>
        <taxon>Tracheophyta</taxon>
        <taxon>Spermatophyta</taxon>
        <taxon>Magnoliopsida</taxon>
        <taxon>eudicotyledons</taxon>
        <taxon>Gunneridae</taxon>
        <taxon>Pentapetalae</taxon>
        <taxon>rosids</taxon>
        <taxon>fabids</taxon>
        <taxon>Malpighiales</taxon>
        <taxon>Salicaceae</taxon>
        <taxon>Saliceae</taxon>
        <taxon>Populus</taxon>
    </lineage>
</organism>
<dbReference type="Proteomes" id="UP001164929">
    <property type="component" value="Chromosome 2"/>
</dbReference>